<dbReference type="RefSeq" id="XP_024377835.1">
    <property type="nucleotide sequence ID" value="XM_024522067.2"/>
</dbReference>
<dbReference type="HAMAP" id="MF_00419">
    <property type="entry name" value="PurL_1"/>
    <property type="match status" value="1"/>
</dbReference>
<evidence type="ECO:0000256" key="2">
    <source>
        <dbReference type="ARBA" id="ARBA00008608"/>
    </source>
</evidence>
<evidence type="ECO:0000256" key="5">
    <source>
        <dbReference type="ARBA" id="ARBA00022723"/>
    </source>
</evidence>
<dbReference type="Pfam" id="PF22689">
    <property type="entry name" value="FGAR-AT_PurM_N-like"/>
    <property type="match status" value="1"/>
</dbReference>
<dbReference type="CDD" id="cd02203">
    <property type="entry name" value="PurL_repeat1"/>
    <property type="match status" value="1"/>
</dbReference>
<dbReference type="GO" id="GO:0046872">
    <property type="term" value="F:metal ion binding"/>
    <property type="evidence" value="ECO:0007669"/>
    <property type="project" value="UniProtKB-KW"/>
</dbReference>
<dbReference type="GO" id="GO:0005524">
    <property type="term" value="F:ATP binding"/>
    <property type="evidence" value="ECO:0007669"/>
    <property type="project" value="UniProtKB-KW"/>
</dbReference>
<dbReference type="InterPro" id="IPR036676">
    <property type="entry name" value="PurM-like_C_sf"/>
</dbReference>
<evidence type="ECO:0000256" key="12">
    <source>
        <dbReference type="ARBA" id="ARBA00032632"/>
    </source>
</evidence>
<dbReference type="NCBIfam" id="TIGR01735">
    <property type="entry name" value="FGAM_synt"/>
    <property type="match status" value="1"/>
</dbReference>
<dbReference type="InterPro" id="IPR040707">
    <property type="entry name" value="FGAR-AT_N"/>
</dbReference>
<keyword evidence="9" id="KW-0460">Magnesium</keyword>
<evidence type="ECO:0000256" key="10">
    <source>
        <dbReference type="ARBA" id="ARBA00022962"/>
    </source>
</evidence>
<sequence>MAGQAALMASASVRNSAPLACSPSGLYKLGVDSDASRLCRVVTRRSSKKLSKSVKGRRKIIAAVENHSPKNDGGRRQVKLQAVASDTPRVAAVTEQEAEVYHIYRTPFLQENATTALLKLVQEKVSADIISIKTEQCYNVALSAPLSAEKWEVLQWLLRETYEPENLQSSSNLQSERGVVVEVGPRLSFTTAWSANAVSVCSACALPEVTRIERSRRYQLSVGPGASPLEQSQLDAFAALVHDRMTECVYPTKLMSFKNDVIPEPFIQIPVMEEGRAALEAINKTMGLAFDEFDLEYYTELFAKDIKRNPTNVELFDIAQSNSEHSRHWFFNGELTIDGKPVSDTLFSLVKDTWRANKNNSVIGFKDNSSAIRGAAVKPVLPVTPGSPSPVDALDRDFDVLFTAETHNFPCAVAPFPGAETGAGGRIRDTHATGIGSLIGAATAGYCVGNLQMEGSYAPWEDSSFVYPPNLASPLQILIDASNGASDYGNKFGEPLIQGYTRTFGMRLPSGERREWLKPIMFSAGIGQIDHRHLEKEDPEIGMLVVKIGGPAYRIGMGGGAASSMVSGQNTAELDFNAVQRGDAEMSQKLYRAVRTCVEMGDDNPIVSIHDQGAGGNCNVVKEIIYPKGAEIDVRSIVVGDETMSVLEIWGAEYQEQDALLIRPESEALLRSICARERVSMAVIGTISGDGRIVLSDSALKKEAEAKGLPPPMPAVDLDLEKVLGDMPRKSYNFTRMPEPAEPLDIAPGQTVMEALKRVLHLPSVCSKRFLTTKVDRCVTGLVAQQQTVGPLQIPLADVAVLAQTHTGITGGACAIGEQPIKGLLDPKAMARLSLGEALTNLVWAKATALKDVKASGNWMYAAKLDGEGAAMYDAAVALKEAMIELEVAIDGGKDSLSMAAQAGGETVKCPGNLVISAYVTCPDITKTVTPDLKLQDEGVLLHIDIGKGKRRLGGSCLAQVYDQIGDASPDVDDVPYLGKVFNAVQELIDKRIIASGHDISDGGIVVALLEMAFAGNCGITVDLPASGNQSSLDTQLSTLFAEELGLLLEVDQSKQEAVIAQLLAAGVECNVVGRVTSNPQVSISVSGQEVVSDTTASLRDMWEETSFQLERLQRLESCVEAEQEGLKYRKTPAWKLSFTPAKSSEEIMNSPSKPKVAIIREEGSNGDREMSAMVLAAGLEPWDVAMSDLLSGRASLKDYRGVVFVGGFSYADVLDSAKGWAGTIRFNKSLLEQFQEFYNRPDTFSLGVCNGCQLMALLGWVPGADVGGTLGSGGDPAQPRFVHNDSGRFECRFSSVKIGESPAIMLEGMAGTTVGIWISHGEGKALFPNSPILEKVKKSNLVPLTYCDDAGESTEAYPFNPNGSPEGIAALCSPDGRHLAMMPHPERCFQMWQFPWYPQEWTHIDAAGPSPWLRLFQNAREWCSSVE</sequence>
<feature type="domain" description="PurM-like C-terminal" evidence="14">
    <location>
        <begin position="541"/>
        <end position="695"/>
    </location>
</feature>
<dbReference type="CDD" id="cd02204">
    <property type="entry name" value="PurL_repeat2"/>
    <property type="match status" value="1"/>
</dbReference>
<evidence type="ECO:0000259" key="17">
    <source>
        <dbReference type="Pfam" id="PF22689"/>
    </source>
</evidence>
<dbReference type="Pfam" id="PF18072">
    <property type="entry name" value="FGAR-AT_linker"/>
    <property type="match status" value="1"/>
</dbReference>
<gene>
    <name evidence="19" type="primary">LOC112283428</name>
    <name evidence="18" type="ORF">PHYPA_008683</name>
</gene>
<dbReference type="GO" id="GO:0006189">
    <property type="term" value="P:'de novo' IMP biosynthetic process"/>
    <property type="evidence" value="ECO:0007669"/>
    <property type="project" value="UniProtKB-UniPathway"/>
</dbReference>
<dbReference type="EC" id="6.3.5.3" evidence="3"/>
<evidence type="ECO:0000256" key="11">
    <source>
        <dbReference type="ARBA" id="ARBA00029823"/>
    </source>
</evidence>
<dbReference type="InterPro" id="IPR029062">
    <property type="entry name" value="Class_I_gatase-like"/>
</dbReference>
<dbReference type="SUPFAM" id="SSF55326">
    <property type="entry name" value="PurM N-terminal domain-like"/>
    <property type="match status" value="2"/>
</dbReference>
<dbReference type="EnsemblPlants" id="Pp3c6_8600V3.1">
    <property type="protein sequence ID" value="Pp3c6_8600V3.1"/>
    <property type="gene ID" value="Pp3c6_8600"/>
</dbReference>
<dbReference type="GO" id="GO:0004642">
    <property type="term" value="F:phosphoribosylformylglycinamidine synthase activity"/>
    <property type="evidence" value="ECO:0000318"/>
    <property type="project" value="GO_Central"/>
</dbReference>
<dbReference type="FunFam" id="3.40.50.880:FF:000014">
    <property type="entry name" value="Phosphoribosylformylglycinamidine synthase, putative"/>
    <property type="match status" value="1"/>
</dbReference>
<keyword evidence="10" id="KW-0315">Glutamine amidotransferase</keyword>
<dbReference type="GO" id="GO:0009507">
    <property type="term" value="C:chloroplast"/>
    <property type="evidence" value="ECO:0007669"/>
    <property type="project" value="EnsemblPlants"/>
</dbReference>
<dbReference type="GO" id="GO:0006164">
    <property type="term" value="P:purine nucleotide biosynthetic process"/>
    <property type="evidence" value="ECO:0000318"/>
    <property type="project" value="GO_Central"/>
</dbReference>
<dbReference type="InterPro" id="IPR010073">
    <property type="entry name" value="PurL_large"/>
</dbReference>
<reference evidence="19" key="3">
    <citation type="submission" date="2020-12" db="UniProtKB">
        <authorList>
            <consortium name="EnsemblPlants"/>
        </authorList>
    </citation>
    <scope>IDENTIFICATION</scope>
</reference>
<dbReference type="Gene3D" id="3.30.1330.10">
    <property type="entry name" value="PurM-like, N-terminal domain"/>
    <property type="match status" value="2"/>
</dbReference>
<dbReference type="PANTHER" id="PTHR10099">
    <property type="entry name" value="PHOSPHORIBOSYLFORMYLGLYCINAMIDINE SYNTHASE"/>
    <property type="match status" value="1"/>
</dbReference>
<feature type="domain" description="PurM-like C-terminal" evidence="14">
    <location>
        <begin position="951"/>
        <end position="1085"/>
    </location>
</feature>
<evidence type="ECO:0000259" key="16">
    <source>
        <dbReference type="Pfam" id="PF18076"/>
    </source>
</evidence>
<feature type="domain" description="Phosphoribosylformylglycinamidine synthase linker" evidence="15">
    <location>
        <begin position="279"/>
        <end position="328"/>
    </location>
</feature>
<dbReference type="OMA" id="LSANWMW"/>
<keyword evidence="5" id="KW-0479">Metal-binding</keyword>
<evidence type="ECO:0000313" key="18">
    <source>
        <dbReference type="EMBL" id="PNR52309.1"/>
    </source>
</evidence>
<keyword evidence="6" id="KW-0547">Nucleotide-binding</keyword>
<evidence type="ECO:0000259" key="15">
    <source>
        <dbReference type="Pfam" id="PF18072"/>
    </source>
</evidence>
<dbReference type="Pfam" id="PF02769">
    <property type="entry name" value="AIRS_C"/>
    <property type="match status" value="2"/>
</dbReference>
<dbReference type="UniPathway" id="UPA00074">
    <property type="reaction ID" value="UER00128"/>
</dbReference>
<dbReference type="Proteomes" id="UP000006727">
    <property type="component" value="Chromosome 6"/>
</dbReference>
<dbReference type="PROSITE" id="PS51273">
    <property type="entry name" value="GATASE_TYPE_1"/>
    <property type="match status" value="1"/>
</dbReference>
<evidence type="ECO:0000313" key="19">
    <source>
        <dbReference type="EnsemblPlants" id="Pp3c6_8600V3.1"/>
    </source>
</evidence>
<evidence type="ECO:0000256" key="4">
    <source>
        <dbReference type="ARBA" id="ARBA00022598"/>
    </source>
</evidence>
<dbReference type="InterPro" id="IPR036921">
    <property type="entry name" value="PurM-like_N_sf"/>
</dbReference>
<keyword evidence="20" id="KW-1185">Reference proteome</keyword>
<dbReference type="SUPFAM" id="SSF82697">
    <property type="entry name" value="PurS-like"/>
    <property type="match status" value="1"/>
</dbReference>
<keyword evidence="4" id="KW-0436">Ligase</keyword>
<keyword evidence="7" id="KW-0658">Purine biosynthesis</keyword>
<dbReference type="InterPro" id="IPR010918">
    <property type="entry name" value="PurM-like_C_dom"/>
</dbReference>
<dbReference type="Pfam" id="PF18076">
    <property type="entry name" value="FGAR-AT_N"/>
    <property type="match status" value="1"/>
</dbReference>
<dbReference type="STRING" id="3218.A0A2K1KEY3"/>
<dbReference type="Gramene" id="Pp3c6_8600V3.1">
    <property type="protein sequence ID" value="Pp3c6_8600V3.1"/>
    <property type="gene ID" value="Pp3c6_8600"/>
</dbReference>
<dbReference type="PaxDb" id="3218-PP1S386_21V6.1"/>
<reference evidence="18 20" key="1">
    <citation type="journal article" date="2008" name="Science">
        <title>The Physcomitrella genome reveals evolutionary insights into the conquest of land by plants.</title>
        <authorList>
            <person name="Rensing S."/>
            <person name="Lang D."/>
            <person name="Zimmer A."/>
            <person name="Terry A."/>
            <person name="Salamov A."/>
            <person name="Shapiro H."/>
            <person name="Nishiyama T."/>
            <person name="Perroud P.-F."/>
            <person name="Lindquist E."/>
            <person name="Kamisugi Y."/>
            <person name="Tanahashi T."/>
            <person name="Sakakibara K."/>
            <person name="Fujita T."/>
            <person name="Oishi K."/>
            <person name="Shin-I T."/>
            <person name="Kuroki Y."/>
            <person name="Toyoda A."/>
            <person name="Suzuki Y."/>
            <person name="Hashimoto A."/>
            <person name="Yamaguchi K."/>
            <person name="Sugano A."/>
            <person name="Kohara Y."/>
            <person name="Fujiyama A."/>
            <person name="Anterola A."/>
            <person name="Aoki S."/>
            <person name="Ashton N."/>
            <person name="Barbazuk W.B."/>
            <person name="Barker E."/>
            <person name="Bennetzen J."/>
            <person name="Bezanilla M."/>
            <person name="Blankenship R."/>
            <person name="Cho S.H."/>
            <person name="Dutcher S."/>
            <person name="Estelle M."/>
            <person name="Fawcett J.A."/>
            <person name="Gundlach H."/>
            <person name="Hanada K."/>
            <person name="Heyl A."/>
            <person name="Hicks K.A."/>
            <person name="Hugh J."/>
            <person name="Lohr M."/>
            <person name="Mayer K."/>
            <person name="Melkozernov A."/>
            <person name="Murata T."/>
            <person name="Nelson D."/>
            <person name="Pils B."/>
            <person name="Prigge M."/>
            <person name="Reiss B."/>
            <person name="Renner T."/>
            <person name="Rombauts S."/>
            <person name="Rushton P."/>
            <person name="Sanderfoot A."/>
            <person name="Schween G."/>
            <person name="Shiu S.-H."/>
            <person name="Stueber K."/>
            <person name="Theodoulou F.L."/>
            <person name="Tu H."/>
            <person name="Van de Peer Y."/>
            <person name="Verrier P.J."/>
            <person name="Waters E."/>
            <person name="Wood A."/>
            <person name="Yang L."/>
            <person name="Cove D."/>
            <person name="Cuming A."/>
            <person name="Hasebe M."/>
            <person name="Lucas S."/>
            <person name="Mishler D.B."/>
            <person name="Reski R."/>
            <person name="Grigoriev I."/>
            <person name="Quatrano R.S."/>
            <person name="Boore J.L."/>
        </authorList>
    </citation>
    <scope>NUCLEOTIDE SEQUENCE [LARGE SCALE GENOMIC DNA]</scope>
    <source>
        <strain evidence="19 20">cv. Gransden 2004</strain>
    </source>
</reference>
<keyword evidence="8" id="KW-0067">ATP-binding</keyword>
<dbReference type="InterPro" id="IPR036604">
    <property type="entry name" value="PurS-like_sf"/>
</dbReference>
<dbReference type="FunFam" id="3.90.650.10:FF:000006">
    <property type="entry name" value="Phosphoribosylformylglycinamidine synthase, putative"/>
    <property type="match status" value="1"/>
</dbReference>
<dbReference type="InterPro" id="IPR041609">
    <property type="entry name" value="PurL_linker"/>
</dbReference>
<dbReference type="FunFam" id="1.10.8.750:FF:000001">
    <property type="entry name" value="Putative phosphoribosylformylglycinamidine synthase"/>
    <property type="match status" value="1"/>
</dbReference>
<comment type="catalytic activity">
    <reaction evidence="13">
        <text>N(2)-formyl-N(1)-(5-phospho-beta-D-ribosyl)glycinamide + L-glutamine + ATP + H2O = 2-formamido-N(1)-(5-O-phospho-beta-D-ribosyl)acetamidine + L-glutamate + ADP + phosphate + H(+)</text>
        <dbReference type="Rhea" id="RHEA:17129"/>
        <dbReference type="ChEBI" id="CHEBI:15377"/>
        <dbReference type="ChEBI" id="CHEBI:15378"/>
        <dbReference type="ChEBI" id="CHEBI:29985"/>
        <dbReference type="ChEBI" id="CHEBI:30616"/>
        <dbReference type="ChEBI" id="CHEBI:43474"/>
        <dbReference type="ChEBI" id="CHEBI:58359"/>
        <dbReference type="ChEBI" id="CHEBI:147286"/>
        <dbReference type="ChEBI" id="CHEBI:147287"/>
        <dbReference type="ChEBI" id="CHEBI:456216"/>
        <dbReference type="EC" id="6.3.5.3"/>
    </reaction>
</comment>
<comment type="similarity">
    <text evidence="2">In the N-terminal section; belongs to the FGAMS family.</text>
</comment>
<dbReference type="FunFam" id="3.30.1330.10:FF:000009">
    <property type="entry name" value="Probable phosphoribosylformylglycinamidine synthase"/>
    <property type="match status" value="1"/>
</dbReference>
<organism evidence="18">
    <name type="scientific">Physcomitrium patens</name>
    <name type="common">Spreading-leaved earth moss</name>
    <name type="synonym">Physcomitrella patens</name>
    <dbReference type="NCBI Taxonomy" id="3218"/>
    <lineage>
        <taxon>Eukaryota</taxon>
        <taxon>Viridiplantae</taxon>
        <taxon>Streptophyta</taxon>
        <taxon>Embryophyta</taxon>
        <taxon>Bryophyta</taxon>
        <taxon>Bryophytina</taxon>
        <taxon>Bryopsida</taxon>
        <taxon>Funariidae</taxon>
        <taxon>Funariales</taxon>
        <taxon>Funariaceae</taxon>
        <taxon>Physcomitrium</taxon>
    </lineage>
</organism>
<dbReference type="Gene3D" id="3.40.50.880">
    <property type="match status" value="1"/>
</dbReference>
<evidence type="ECO:0000256" key="9">
    <source>
        <dbReference type="ARBA" id="ARBA00022842"/>
    </source>
</evidence>
<dbReference type="GO" id="GO:0005739">
    <property type="term" value="C:mitochondrion"/>
    <property type="evidence" value="ECO:0007669"/>
    <property type="project" value="EnsemblPlants"/>
</dbReference>
<comment type="pathway">
    <text evidence="1">Purine metabolism; IMP biosynthesis via de novo pathway; 5-amino-1-(5-phospho-D-ribosyl)imidazole from N(2)-formyl-N(1)-(5-phospho-D-ribosyl)glycinamide: step 1/2.</text>
</comment>
<dbReference type="SUPFAM" id="SSF109736">
    <property type="entry name" value="FGAM synthase PurL, linker domain"/>
    <property type="match status" value="1"/>
</dbReference>
<proteinExistence type="inferred from homology"/>
<feature type="domain" description="FGAR-AT PurM N-terminal-like" evidence="17">
    <location>
        <begin position="767"/>
        <end position="920"/>
    </location>
</feature>
<dbReference type="Gramene" id="Pp3c6_8600V3.2">
    <property type="protein sequence ID" value="Pp3c6_8600V3.2"/>
    <property type="gene ID" value="Pp3c6_8600"/>
</dbReference>
<dbReference type="SMART" id="SM01211">
    <property type="entry name" value="GATase_5"/>
    <property type="match status" value="1"/>
</dbReference>
<evidence type="ECO:0000256" key="8">
    <source>
        <dbReference type="ARBA" id="ARBA00022840"/>
    </source>
</evidence>
<feature type="domain" description="Phosphoribosylformylglycinamidine synthase N-terminal" evidence="16">
    <location>
        <begin position="136"/>
        <end position="252"/>
    </location>
</feature>
<dbReference type="Gene3D" id="3.90.650.10">
    <property type="entry name" value="PurM-like C-terminal domain"/>
    <property type="match status" value="2"/>
</dbReference>
<name>A0A2K1KEY3_PHYPA</name>
<dbReference type="EMBL" id="ABEU02000006">
    <property type="protein sequence ID" value="PNR52309.1"/>
    <property type="molecule type" value="Genomic_DNA"/>
</dbReference>
<evidence type="ECO:0000256" key="13">
    <source>
        <dbReference type="ARBA" id="ARBA00052585"/>
    </source>
</evidence>
<reference evidence="18 20" key="2">
    <citation type="journal article" date="2018" name="Plant J.">
        <title>The Physcomitrella patens chromosome-scale assembly reveals moss genome structure and evolution.</title>
        <authorList>
            <person name="Lang D."/>
            <person name="Ullrich K.K."/>
            <person name="Murat F."/>
            <person name="Fuchs J."/>
            <person name="Jenkins J."/>
            <person name="Haas F.B."/>
            <person name="Piednoel M."/>
            <person name="Gundlach H."/>
            <person name="Van Bel M."/>
            <person name="Meyberg R."/>
            <person name="Vives C."/>
            <person name="Morata J."/>
            <person name="Symeonidi A."/>
            <person name="Hiss M."/>
            <person name="Muchero W."/>
            <person name="Kamisugi Y."/>
            <person name="Saleh O."/>
            <person name="Blanc G."/>
            <person name="Decker E.L."/>
            <person name="van Gessel N."/>
            <person name="Grimwood J."/>
            <person name="Hayes R.D."/>
            <person name="Graham S.W."/>
            <person name="Gunter L.E."/>
            <person name="McDaniel S.F."/>
            <person name="Hoernstein S.N.W."/>
            <person name="Larsson A."/>
            <person name="Li F.W."/>
            <person name="Perroud P.F."/>
            <person name="Phillips J."/>
            <person name="Ranjan P."/>
            <person name="Rokshar D.S."/>
            <person name="Rothfels C.J."/>
            <person name="Schneider L."/>
            <person name="Shu S."/>
            <person name="Stevenson D.W."/>
            <person name="Thummler F."/>
            <person name="Tillich M."/>
            <person name="Villarreal Aguilar J.C."/>
            <person name="Widiez T."/>
            <person name="Wong G.K."/>
            <person name="Wymore A."/>
            <person name="Zhang Y."/>
            <person name="Zimmer A.D."/>
            <person name="Quatrano R.S."/>
            <person name="Mayer K.F.X."/>
            <person name="Goodstein D."/>
            <person name="Casacuberta J.M."/>
            <person name="Vandepoele K."/>
            <person name="Reski R."/>
            <person name="Cuming A.C."/>
            <person name="Tuskan G.A."/>
            <person name="Maumus F."/>
            <person name="Salse J."/>
            <person name="Schmutz J."/>
            <person name="Rensing S.A."/>
        </authorList>
    </citation>
    <scope>NUCLEOTIDE SEQUENCE [LARGE SCALE GENOMIC DNA]</scope>
    <source>
        <strain evidence="19 20">cv. Gransden 2004</strain>
    </source>
</reference>
<dbReference type="PANTHER" id="PTHR10099:SF1">
    <property type="entry name" value="PHOSPHORIBOSYLFORMYLGLYCINAMIDINE SYNTHASE"/>
    <property type="match status" value="1"/>
</dbReference>
<evidence type="ECO:0000256" key="1">
    <source>
        <dbReference type="ARBA" id="ARBA00004920"/>
    </source>
</evidence>
<dbReference type="EnsemblPlants" id="Pp3c6_8600V3.2">
    <property type="protein sequence ID" value="Pp3c6_8600V3.2"/>
    <property type="gene ID" value="Pp3c6_8600"/>
</dbReference>
<dbReference type="GeneID" id="112283428"/>
<evidence type="ECO:0000256" key="3">
    <source>
        <dbReference type="ARBA" id="ARBA00012747"/>
    </source>
</evidence>
<dbReference type="NCBIfam" id="NF003672">
    <property type="entry name" value="PRK05297.1"/>
    <property type="match status" value="1"/>
</dbReference>
<dbReference type="SUPFAM" id="SSF56042">
    <property type="entry name" value="PurM C-terminal domain-like"/>
    <property type="match status" value="2"/>
</dbReference>
<accession>A0A2K1KEY3</accession>
<dbReference type="Pfam" id="PF13507">
    <property type="entry name" value="GATase_5"/>
    <property type="match status" value="1"/>
</dbReference>
<protein>
    <recommendedName>
        <fullName evidence="3">phosphoribosylformylglycinamidine synthase</fullName>
        <ecNumber evidence="3">6.3.5.3</ecNumber>
    </recommendedName>
    <alternativeName>
        <fullName evidence="12">Formylglycinamide ribonucleotide amidotransferase</fullName>
    </alternativeName>
    <alternativeName>
        <fullName evidence="11">Formylglycinamide ribotide amidotransferase</fullName>
    </alternativeName>
</protein>
<dbReference type="OrthoDB" id="6666987at2759"/>
<evidence type="ECO:0000256" key="6">
    <source>
        <dbReference type="ARBA" id="ARBA00022741"/>
    </source>
</evidence>
<dbReference type="InterPro" id="IPR055181">
    <property type="entry name" value="FGAR-AT_PurM_N-like"/>
</dbReference>
<evidence type="ECO:0000313" key="20">
    <source>
        <dbReference type="Proteomes" id="UP000006727"/>
    </source>
</evidence>
<dbReference type="Gene3D" id="1.10.8.750">
    <property type="entry name" value="Phosphoribosylformylglycinamidine synthase, linker domain"/>
    <property type="match status" value="1"/>
</dbReference>
<dbReference type="CDD" id="cd01740">
    <property type="entry name" value="GATase1_FGAR_AT"/>
    <property type="match status" value="1"/>
</dbReference>
<dbReference type="GO" id="GO:0005737">
    <property type="term" value="C:cytoplasm"/>
    <property type="evidence" value="ECO:0000318"/>
    <property type="project" value="GO_Central"/>
</dbReference>
<evidence type="ECO:0000259" key="14">
    <source>
        <dbReference type="Pfam" id="PF02769"/>
    </source>
</evidence>
<dbReference type="FunFam" id="3.30.1330.10:FF:000007">
    <property type="entry name" value="Phosphoribosylformylglycinamidine synthase, putative"/>
    <property type="match status" value="1"/>
</dbReference>
<dbReference type="SUPFAM" id="SSF52317">
    <property type="entry name" value="Class I glutamine amidotransferase-like"/>
    <property type="match status" value="1"/>
</dbReference>
<evidence type="ECO:0000256" key="7">
    <source>
        <dbReference type="ARBA" id="ARBA00022755"/>
    </source>
</evidence>